<protein>
    <submittedName>
        <fullName evidence="1">Uncharacterized protein</fullName>
    </submittedName>
</protein>
<dbReference type="Proteomes" id="UP000331127">
    <property type="component" value="Unassembled WGS sequence"/>
</dbReference>
<dbReference type="EMBL" id="BLAE01000078">
    <property type="protein sequence ID" value="GES15547.1"/>
    <property type="molecule type" value="Genomic_DNA"/>
</dbReference>
<keyword evidence="2" id="KW-1185">Reference proteome</keyword>
<comment type="caution">
    <text evidence="1">The sequence shown here is derived from an EMBL/GenBank/DDBJ whole genome shotgun (WGS) entry which is preliminary data.</text>
</comment>
<gene>
    <name evidence="1" type="ORF">Amac_091440</name>
</gene>
<proteinExistence type="predicted"/>
<organism evidence="1 2">
    <name type="scientific">Acrocarpospora macrocephala</name>
    <dbReference type="NCBI Taxonomy" id="150177"/>
    <lineage>
        <taxon>Bacteria</taxon>
        <taxon>Bacillati</taxon>
        <taxon>Actinomycetota</taxon>
        <taxon>Actinomycetes</taxon>
        <taxon>Streptosporangiales</taxon>
        <taxon>Streptosporangiaceae</taxon>
        <taxon>Acrocarpospora</taxon>
    </lineage>
</organism>
<evidence type="ECO:0000313" key="2">
    <source>
        <dbReference type="Proteomes" id="UP000331127"/>
    </source>
</evidence>
<accession>A0A5M3X1B5</accession>
<dbReference type="AlphaFoldDB" id="A0A5M3X1B5"/>
<evidence type="ECO:0000313" key="1">
    <source>
        <dbReference type="EMBL" id="GES15547.1"/>
    </source>
</evidence>
<sequence length="239" mass="26159">MPVHRMQVAVTNTGTLPLFFEELQLQSESFETVPPRRVDMPLGRTPRTDLPIPYGPARCDPTTIPAPKPAVVVARLRAGNEPAREVRFPIPATDPLLARLVRTECAQFILAQTVDVSFGTAWTRDGDRLRGTLTVTRKRGSSPVSVDDLLGTTHYRLEPVSGKRKPVDLLTGASLEIPVLVTPTRCDPHAFAEAKQAYLFSVQGTATPGGESYTMVVVPPEAVQVKFLDYAVDVCDMPR</sequence>
<name>A0A5M3X1B5_9ACTN</name>
<reference evidence="1 2" key="1">
    <citation type="submission" date="2019-10" db="EMBL/GenBank/DDBJ databases">
        <title>Whole genome shotgun sequence of Acrocarpospora macrocephala NBRC 16266.</title>
        <authorList>
            <person name="Ichikawa N."/>
            <person name="Kimura A."/>
            <person name="Kitahashi Y."/>
            <person name="Komaki H."/>
            <person name="Oguchi A."/>
        </authorList>
    </citation>
    <scope>NUCLEOTIDE SEQUENCE [LARGE SCALE GENOMIC DNA]</scope>
    <source>
        <strain evidence="1 2">NBRC 16266</strain>
    </source>
</reference>